<gene>
    <name evidence="3" type="primary">jg5308</name>
    <name evidence="3" type="ORF">PAEG_LOCUS10903</name>
</gene>
<comment type="caution">
    <text evidence="3">The sequence shown here is derived from an EMBL/GenBank/DDBJ whole genome shotgun (WGS) entry which is preliminary data.</text>
</comment>
<keyword evidence="1" id="KW-0175">Coiled coil</keyword>
<protein>
    <submittedName>
        <fullName evidence="3">Jg5308 protein</fullName>
    </submittedName>
</protein>
<evidence type="ECO:0000313" key="4">
    <source>
        <dbReference type="Proteomes" id="UP000838756"/>
    </source>
</evidence>
<reference evidence="3" key="1">
    <citation type="submission" date="2022-03" db="EMBL/GenBank/DDBJ databases">
        <authorList>
            <person name="Lindestad O."/>
        </authorList>
    </citation>
    <scope>NUCLEOTIDE SEQUENCE</scope>
</reference>
<sequence>MALTYTVETVIANWNGNFPDYTLTAEDLKKPHAMMGALFKVFDRLGIDRDAILAPPPEAERNENVYFYWDLLPVINTTRVVNHLILVMPDYSMTNTIIQLIQPNINTSNSIILLLYNLMIFQEERMSHIAPYEEEIFSKTDKVKILKDKKNNLMELLNKQFAEKAERAGRLKNIDREMKQYEEELKQEKEAVAKDKQELEAIQKEFRQLDIILEQKKSHRDALVTEVSKKRALRVYDADDIKAQVEQAAQNVQDAEEKLNMLRTTLMQKDNSLKNLQSIKPNLDIANNLLYEIIKLSDSLRDYENGDAESKEGEQADLDAELSELEAQFAELSTARAEANRKRQEVSLRRQQERAKAQSDIRDAEDNDKKCAEKSKKAAKRVMELQELTAQYEKEKAVGLEELSNIKENFINGLKSIDEALLKKTLDAKEKIEARLRKRQG</sequence>
<dbReference type="InterPro" id="IPR038275">
    <property type="entry name" value="Nuf2_N_sf"/>
</dbReference>
<feature type="coiled-coil region" evidence="1">
    <location>
        <begin position="164"/>
        <end position="205"/>
    </location>
</feature>
<dbReference type="AlphaFoldDB" id="A0A8S4R8Q5"/>
<keyword evidence="4" id="KW-1185">Reference proteome</keyword>
<organism evidence="3 4">
    <name type="scientific">Pararge aegeria aegeria</name>
    <dbReference type="NCBI Taxonomy" id="348720"/>
    <lineage>
        <taxon>Eukaryota</taxon>
        <taxon>Metazoa</taxon>
        <taxon>Ecdysozoa</taxon>
        <taxon>Arthropoda</taxon>
        <taxon>Hexapoda</taxon>
        <taxon>Insecta</taxon>
        <taxon>Pterygota</taxon>
        <taxon>Neoptera</taxon>
        <taxon>Endopterygota</taxon>
        <taxon>Lepidoptera</taxon>
        <taxon>Glossata</taxon>
        <taxon>Ditrysia</taxon>
        <taxon>Papilionoidea</taxon>
        <taxon>Nymphalidae</taxon>
        <taxon>Satyrinae</taxon>
        <taxon>Satyrini</taxon>
        <taxon>Parargina</taxon>
        <taxon>Pararge</taxon>
    </lineage>
</organism>
<dbReference type="Gene3D" id="1.10.418.60">
    <property type="entry name" value="Ncd80 complex, Nuf2 subunit"/>
    <property type="match status" value="1"/>
</dbReference>
<evidence type="ECO:0000256" key="1">
    <source>
        <dbReference type="SAM" id="Coils"/>
    </source>
</evidence>
<dbReference type="EMBL" id="CAKXAJ010024914">
    <property type="protein sequence ID" value="CAH2232683.1"/>
    <property type="molecule type" value="Genomic_DNA"/>
</dbReference>
<name>A0A8S4R8Q5_9NEOP</name>
<dbReference type="OrthoDB" id="7464803at2759"/>
<feature type="coiled-coil region" evidence="1">
    <location>
        <begin position="238"/>
        <end position="272"/>
    </location>
</feature>
<evidence type="ECO:0000313" key="3">
    <source>
        <dbReference type="EMBL" id="CAH2232683.1"/>
    </source>
</evidence>
<proteinExistence type="predicted"/>
<feature type="region of interest" description="Disordered" evidence="2">
    <location>
        <begin position="340"/>
        <end position="372"/>
    </location>
</feature>
<accession>A0A8S4R8Q5</accession>
<dbReference type="Proteomes" id="UP000838756">
    <property type="component" value="Unassembled WGS sequence"/>
</dbReference>
<evidence type="ECO:0000256" key="2">
    <source>
        <dbReference type="SAM" id="MobiDB-lite"/>
    </source>
</evidence>